<dbReference type="InterPro" id="IPR011707">
    <property type="entry name" value="Cu-oxidase-like_N"/>
</dbReference>
<dbReference type="PROSITE" id="PS51318">
    <property type="entry name" value="TAT"/>
    <property type="match status" value="1"/>
</dbReference>
<dbReference type="PANTHER" id="PTHR48267">
    <property type="entry name" value="CUPREDOXIN SUPERFAMILY PROTEIN"/>
    <property type="match status" value="1"/>
</dbReference>
<keyword evidence="2" id="KW-0479">Metal-binding</keyword>
<evidence type="ECO:0000256" key="5">
    <source>
        <dbReference type="ARBA" id="ARBA00041027"/>
    </source>
</evidence>
<evidence type="ECO:0000256" key="6">
    <source>
        <dbReference type="ARBA" id="ARBA00042896"/>
    </source>
</evidence>
<dbReference type="PANTHER" id="PTHR48267:SF1">
    <property type="entry name" value="BILIRUBIN OXIDASE"/>
    <property type="match status" value="1"/>
</dbReference>
<accession>A0ABX8AND4</accession>
<proteinExistence type="predicted"/>
<dbReference type="EMBL" id="CP074126">
    <property type="protein sequence ID" value="QUS56584.1"/>
    <property type="molecule type" value="Genomic_DNA"/>
</dbReference>
<comment type="catalytic activity">
    <reaction evidence="8">
        <text>4 Cu(+) + O2 + 4 H(+) = 4 Cu(2+) + 2 H2O</text>
        <dbReference type="Rhea" id="RHEA:30083"/>
        <dbReference type="ChEBI" id="CHEBI:15377"/>
        <dbReference type="ChEBI" id="CHEBI:15378"/>
        <dbReference type="ChEBI" id="CHEBI:15379"/>
        <dbReference type="ChEBI" id="CHEBI:29036"/>
        <dbReference type="ChEBI" id="CHEBI:49552"/>
        <dbReference type="EC" id="1.16.3.4"/>
    </reaction>
    <physiologicalReaction direction="left-to-right" evidence="8">
        <dbReference type="Rhea" id="RHEA:30084"/>
    </physiologicalReaction>
</comment>
<organism evidence="11 12">
    <name type="scientific">Pseudovibrio brasiliensis</name>
    <dbReference type="NCBI Taxonomy" id="1898042"/>
    <lineage>
        <taxon>Bacteria</taxon>
        <taxon>Pseudomonadati</taxon>
        <taxon>Pseudomonadota</taxon>
        <taxon>Alphaproteobacteria</taxon>
        <taxon>Hyphomicrobiales</taxon>
        <taxon>Stappiaceae</taxon>
        <taxon>Pseudovibrio</taxon>
    </lineage>
</organism>
<name>A0ABX8AND4_9HYPH</name>
<dbReference type="SUPFAM" id="SSF49503">
    <property type="entry name" value="Cupredoxins"/>
    <property type="match status" value="3"/>
</dbReference>
<feature type="domain" description="Plastocyanin-like" evidence="9">
    <location>
        <begin position="369"/>
        <end position="473"/>
    </location>
</feature>
<evidence type="ECO:0000256" key="4">
    <source>
        <dbReference type="ARBA" id="ARBA00038978"/>
    </source>
</evidence>
<evidence type="ECO:0000256" key="7">
    <source>
        <dbReference type="ARBA" id="ARBA00043090"/>
    </source>
</evidence>
<dbReference type="InterPro" id="IPR011706">
    <property type="entry name" value="Cu-oxidase_C"/>
</dbReference>
<evidence type="ECO:0000259" key="9">
    <source>
        <dbReference type="Pfam" id="PF07731"/>
    </source>
</evidence>
<dbReference type="Proteomes" id="UP000680706">
    <property type="component" value="Chromosome"/>
</dbReference>
<reference evidence="11 12" key="1">
    <citation type="journal article" date="2021" name="Angew. Chem. Int. Ed. Engl.">
        <title>A novel family of nonribosomal peptides modulate collective behavior in Pseudovibrio bacteria isolated from marine sponges.</title>
        <authorList>
            <person name="Ioca L.P."/>
            <person name="Dai Y."/>
            <person name="Kunakom S."/>
            <person name="Diaz-Espinosa J."/>
            <person name="Krunic A."/>
            <person name="Crnkovic C.M."/>
            <person name="Orjala J."/>
            <person name="Sanchez L.M."/>
            <person name="Ferreira A.G."/>
            <person name="Berlinck R.G.S."/>
            <person name="Eustaquio A.S."/>
        </authorList>
    </citation>
    <scope>NUCLEOTIDE SEQUENCE [LARGE SCALE GENOMIC DNA]</scope>
    <source>
        <strain evidence="11 12">Ab134</strain>
    </source>
</reference>
<evidence type="ECO:0000256" key="1">
    <source>
        <dbReference type="ARBA" id="ARBA00011245"/>
    </source>
</evidence>
<protein>
    <recommendedName>
        <fullName evidence="5">Multicopper oxidase CueO</fullName>
        <ecNumber evidence="4">1.16.3.4</ecNumber>
    </recommendedName>
    <alternativeName>
        <fullName evidence="6">Copper efflux oxidase</fullName>
    </alternativeName>
    <alternativeName>
        <fullName evidence="7">Cuprous oxidase</fullName>
    </alternativeName>
</protein>
<dbReference type="CDD" id="cd13890">
    <property type="entry name" value="CuRO_3_CueO_FtsP"/>
    <property type="match status" value="1"/>
</dbReference>
<comment type="subunit">
    <text evidence="1">Monomer.</text>
</comment>
<dbReference type="EC" id="1.16.3.4" evidence="4"/>
<keyword evidence="12" id="KW-1185">Reference proteome</keyword>
<dbReference type="Pfam" id="PF07731">
    <property type="entry name" value="Cu-oxidase_2"/>
    <property type="match status" value="1"/>
</dbReference>
<evidence type="ECO:0000256" key="3">
    <source>
        <dbReference type="ARBA" id="ARBA00023002"/>
    </source>
</evidence>
<evidence type="ECO:0000256" key="8">
    <source>
        <dbReference type="ARBA" id="ARBA00048092"/>
    </source>
</evidence>
<evidence type="ECO:0000259" key="10">
    <source>
        <dbReference type="Pfam" id="PF07732"/>
    </source>
</evidence>
<dbReference type="InterPro" id="IPR045087">
    <property type="entry name" value="Cu-oxidase_fam"/>
</dbReference>
<gene>
    <name evidence="11" type="ORF">KGB56_03865</name>
</gene>
<evidence type="ECO:0000313" key="11">
    <source>
        <dbReference type="EMBL" id="QUS56584.1"/>
    </source>
</evidence>
<evidence type="ECO:0000313" key="12">
    <source>
        <dbReference type="Proteomes" id="UP000680706"/>
    </source>
</evidence>
<dbReference type="RefSeq" id="WP_075699595.1">
    <property type="nucleotide sequence ID" value="NZ_CP074126.1"/>
</dbReference>
<dbReference type="CDD" id="cd04232">
    <property type="entry name" value="CuRO_1_CueO_FtsP"/>
    <property type="match status" value="1"/>
</dbReference>
<dbReference type="InterPro" id="IPR006311">
    <property type="entry name" value="TAT_signal"/>
</dbReference>
<dbReference type="InterPro" id="IPR002355">
    <property type="entry name" value="Cu_oxidase_Cu_BS"/>
</dbReference>
<keyword evidence="3" id="KW-0560">Oxidoreductase</keyword>
<evidence type="ECO:0000256" key="2">
    <source>
        <dbReference type="ARBA" id="ARBA00022723"/>
    </source>
</evidence>
<sequence>MSKIPTISRRQFCAGVATAVVTATFSPKNSHAFLSSQDDIVGFNPLFIPELIDSRTHNGPIDVSIQNGQHEFVAGRTTPTLGYNGSYLGPTIRMYQGEDTHIRFTNLMKEPTTVHGHGLHVPGEVDGGPQLRIEPGETWDVTLPIVQEASTNWYHPHLMGTTAKQVHAGLAGFYLIEDENSQLLGLPNTYGLDDIPIAIQDRTFKNGVMTPYPTSPPDDLREDTIIVNGTLNPVLEVPPSLIRLRLLNGANARAFEIYRSDGGPLIKIATEGGLLEQAVKLESIKMSPGERNEVIIDMSAMDEVDLKVVFLAKKYTSLNTMIAPTQQMLRLKTSSKLEKQNTTVPYTLNHIQPYNADDALVSRSFDLEDMAINGVKMDPEVINEQVKLGELEIWTIDSGRHPFHMHGASFQILSINGKAPAPEDRGWKDTINPRGQAKILLRFNHEASKQYPYMYHCHILEHEDMGMMGQFTVT</sequence>
<feature type="domain" description="Plastocyanin-like" evidence="10">
    <location>
        <begin position="65"/>
        <end position="180"/>
    </location>
</feature>
<dbReference type="InterPro" id="IPR008972">
    <property type="entry name" value="Cupredoxin"/>
</dbReference>
<dbReference type="Gene3D" id="2.60.40.420">
    <property type="entry name" value="Cupredoxins - blue copper proteins"/>
    <property type="match status" value="3"/>
</dbReference>
<dbReference type="Pfam" id="PF07732">
    <property type="entry name" value="Cu-oxidase_3"/>
    <property type="match status" value="1"/>
</dbReference>
<dbReference type="PROSITE" id="PS00080">
    <property type="entry name" value="MULTICOPPER_OXIDASE2"/>
    <property type="match status" value="1"/>
</dbReference>